<evidence type="ECO:0000313" key="2">
    <source>
        <dbReference type="EMBL" id="CZR68682.1"/>
    </source>
</evidence>
<dbReference type="OrthoDB" id="9991317at2759"/>
<dbReference type="Pfam" id="PF12770">
    <property type="entry name" value="CHAT"/>
    <property type="match status" value="1"/>
</dbReference>
<evidence type="ECO:0000313" key="3">
    <source>
        <dbReference type="Proteomes" id="UP000184330"/>
    </source>
</evidence>
<accession>A0A1L7XUH8</accession>
<organism evidence="2 3">
    <name type="scientific">Phialocephala subalpina</name>
    <dbReference type="NCBI Taxonomy" id="576137"/>
    <lineage>
        <taxon>Eukaryota</taxon>
        <taxon>Fungi</taxon>
        <taxon>Dikarya</taxon>
        <taxon>Ascomycota</taxon>
        <taxon>Pezizomycotina</taxon>
        <taxon>Leotiomycetes</taxon>
        <taxon>Helotiales</taxon>
        <taxon>Mollisiaceae</taxon>
        <taxon>Phialocephala</taxon>
        <taxon>Phialocephala fortinii species complex</taxon>
    </lineage>
</organism>
<proteinExistence type="predicted"/>
<keyword evidence="3" id="KW-1185">Reference proteome</keyword>
<dbReference type="EMBL" id="FJOG01000058">
    <property type="protein sequence ID" value="CZR68682.1"/>
    <property type="molecule type" value="Genomic_DNA"/>
</dbReference>
<gene>
    <name evidence="2" type="ORF">PAC_18581</name>
</gene>
<feature type="domain" description="CHAT" evidence="1">
    <location>
        <begin position="10"/>
        <end position="189"/>
    </location>
</feature>
<sequence length="189" mass="20559">MPPDSNYSEKRHSTEYTGIYVISSYSPTIKALSIARKTDIIPLHSQEHHFAIPAMRKTVHMSDLGVDNEISTIRRSIKDLEEDSILVNQGKEPVMGSLEACAIAHFACHGISDAQNPSNSALLLGTESASKAERLTIADLANESLYKAQIAYLSACSTAQSPDLDLANEMIHIASTFQLMGFSHVIGTL</sequence>
<dbReference type="AlphaFoldDB" id="A0A1L7XUH8"/>
<name>A0A1L7XUH8_9HELO</name>
<dbReference type="Proteomes" id="UP000184330">
    <property type="component" value="Unassembled WGS sequence"/>
</dbReference>
<protein>
    <recommendedName>
        <fullName evidence="1">CHAT domain-containing protein</fullName>
    </recommendedName>
</protein>
<reference evidence="2 3" key="1">
    <citation type="submission" date="2016-03" db="EMBL/GenBank/DDBJ databases">
        <authorList>
            <person name="Ploux O."/>
        </authorList>
    </citation>
    <scope>NUCLEOTIDE SEQUENCE [LARGE SCALE GENOMIC DNA]</scope>
    <source>
        <strain evidence="2 3">UAMH 11012</strain>
    </source>
</reference>
<evidence type="ECO:0000259" key="1">
    <source>
        <dbReference type="Pfam" id="PF12770"/>
    </source>
</evidence>
<dbReference type="InterPro" id="IPR024983">
    <property type="entry name" value="CHAT_dom"/>
</dbReference>
<dbReference type="STRING" id="576137.A0A1L7XUH8"/>